<organism evidence="2 3">
    <name type="scientific">Saccharata proteae CBS 121410</name>
    <dbReference type="NCBI Taxonomy" id="1314787"/>
    <lineage>
        <taxon>Eukaryota</taxon>
        <taxon>Fungi</taxon>
        <taxon>Dikarya</taxon>
        <taxon>Ascomycota</taxon>
        <taxon>Pezizomycotina</taxon>
        <taxon>Dothideomycetes</taxon>
        <taxon>Dothideomycetes incertae sedis</taxon>
        <taxon>Botryosphaeriales</taxon>
        <taxon>Saccharataceae</taxon>
        <taxon>Saccharata</taxon>
    </lineage>
</organism>
<evidence type="ECO:0000313" key="3">
    <source>
        <dbReference type="Proteomes" id="UP000799776"/>
    </source>
</evidence>
<dbReference type="EMBL" id="ML978730">
    <property type="protein sequence ID" value="KAF2085483.1"/>
    <property type="molecule type" value="Genomic_DNA"/>
</dbReference>
<evidence type="ECO:0000313" key="2">
    <source>
        <dbReference type="EMBL" id="KAF2085483.1"/>
    </source>
</evidence>
<reference evidence="2" key="1">
    <citation type="journal article" date="2020" name="Stud. Mycol.">
        <title>101 Dothideomycetes genomes: a test case for predicting lifestyles and emergence of pathogens.</title>
        <authorList>
            <person name="Haridas S."/>
            <person name="Albert R."/>
            <person name="Binder M."/>
            <person name="Bloem J."/>
            <person name="Labutti K."/>
            <person name="Salamov A."/>
            <person name="Andreopoulos B."/>
            <person name="Baker S."/>
            <person name="Barry K."/>
            <person name="Bills G."/>
            <person name="Bluhm B."/>
            <person name="Cannon C."/>
            <person name="Castanera R."/>
            <person name="Culley D."/>
            <person name="Daum C."/>
            <person name="Ezra D."/>
            <person name="Gonzalez J."/>
            <person name="Henrissat B."/>
            <person name="Kuo A."/>
            <person name="Liang C."/>
            <person name="Lipzen A."/>
            <person name="Lutzoni F."/>
            <person name="Magnuson J."/>
            <person name="Mondo S."/>
            <person name="Nolan M."/>
            <person name="Ohm R."/>
            <person name="Pangilinan J."/>
            <person name="Park H.-J."/>
            <person name="Ramirez L."/>
            <person name="Alfaro M."/>
            <person name="Sun H."/>
            <person name="Tritt A."/>
            <person name="Yoshinaga Y."/>
            <person name="Zwiers L.-H."/>
            <person name="Turgeon B."/>
            <person name="Goodwin S."/>
            <person name="Spatafora J."/>
            <person name="Crous P."/>
            <person name="Grigoriev I."/>
        </authorList>
    </citation>
    <scope>NUCLEOTIDE SEQUENCE</scope>
    <source>
        <strain evidence="2">CBS 121410</strain>
    </source>
</reference>
<dbReference type="Proteomes" id="UP000799776">
    <property type="component" value="Unassembled WGS sequence"/>
</dbReference>
<dbReference type="PANTHER" id="PTHR34826:SF2">
    <property type="entry name" value="UPF0590 PROTEIN C409.17C"/>
    <property type="match status" value="1"/>
</dbReference>
<dbReference type="InterPro" id="IPR013897">
    <property type="entry name" value="Duc1"/>
</dbReference>
<dbReference type="AlphaFoldDB" id="A0A9P4LXZ6"/>
<evidence type="ECO:0000259" key="1">
    <source>
        <dbReference type="Pfam" id="PF08588"/>
    </source>
</evidence>
<accession>A0A9P4LXZ6</accession>
<dbReference type="PANTHER" id="PTHR34826">
    <property type="entry name" value="UPF0590 PROTEIN C409.17C"/>
    <property type="match status" value="1"/>
</dbReference>
<keyword evidence="3" id="KW-1185">Reference proteome</keyword>
<protein>
    <submittedName>
        <fullName evidence="2">DUF1769-domain-containing protein</fullName>
    </submittedName>
</protein>
<gene>
    <name evidence="2" type="ORF">K490DRAFT_1609</name>
</gene>
<dbReference type="OrthoDB" id="2119945at2759"/>
<feature type="domain" description="Domain of unknown function at the cortex 1" evidence="1">
    <location>
        <begin position="2"/>
        <end position="268"/>
    </location>
</feature>
<name>A0A9P4LXZ6_9PEZI</name>
<sequence length="269" mass="30159">YKLRVTAGPSYNTSTHTPITVNSPTAHTITNAHLTTNLHVRIRDYTGLPLSSPSHAPYFAHPLHAKDRYSIGFSFVPRADIPAADCVWGPDFDHPVRDRLPPGFNTAFGIVKRWVDPGVECDAYADQPWLYGPALSCWFALRVGEVVGTGGEAEAEVPRADGEDDVLVEGADGSGEEVRERIGMPADADKRRKFFLDRANREKMVFEKGRLYEADFYNPYLDFNSFSLRLPGFSLGVLKYIDDKTHALRWVFKNKTTGDVYFVVVFNLL</sequence>
<proteinExistence type="predicted"/>
<feature type="non-terminal residue" evidence="2">
    <location>
        <position position="269"/>
    </location>
</feature>
<feature type="non-terminal residue" evidence="2">
    <location>
        <position position="1"/>
    </location>
</feature>
<dbReference type="Pfam" id="PF08588">
    <property type="entry name" value="Duc1"/>
    <property type="match status" value="1"/>
</dbReference>
<comment type="caution">
    <text evidence="2">The sequence shown here is derived from an EMBL/GenBank/DDBJ whole genome shotgun (WGS) entry which is preliminary data.</text>
</comment>